<organism evidence="9 10">
    <name type="scientific">Penicillium capsulatum</name>
    <dbReference type="NCBI Taxonomy" id="69766"/>
    <lineage>
        <taxon>Eukaryota</taxon>
        <taxon>Fungi</taxon>
        <taxon>Dikarya</taxon>
        <taxon>Ascomycota</taxon>
        <taxon>Pezizomycotina</taxon>
        <taxon>Eurotiomycetes</taxon>
        <taxon>Eurotiomycetidae</taxon>
        <taxon>Eurotiales</taxon>
        <taxon>Aspergillaceae</taxon>
        <taxon>Penicillium</taxon>
    </lineage>
</organism>
<feature type="region of interest" description="Disordered" evidence="7">
    <location>
        <begin position="354"/>
        <end position="453"/>
    </location>
</feature>
<feature type="compositionally biased region" description="Polar residues" evidence="7">
    <location>
        <begin position="30"/>
        <end position="78"/>
    </location>
</feature>
<evidence type="ECO:0000256" key="7">
    <source>
        <dbReference type="SAM" id="MobiDB-lite"/>
    </source>
</evidence>
<dbReference type="SUPFAM" id="SSF57701">
    <property type="entry name" value="Zn2/Cys6 DNA-binding domain"/>
    <property type="match status" value="1"/>
</dbReference>
<dbReference type="PROSITE" id="PS50048">
    <property type="entry name" value="ZN2_CY6_FUNGAL_2"/>
    <property type="match status" value="1"/>
</dbReference>
<dbReference type="SMART" id="SM00066">
    <property type="entry name" value="GAL4"/>
    <property type="match status" value="1"/>
</dbReference>
<dbReference type="OrthoDB" id="5375558at2759"/>
<feature type="compositionally biased region" description="Polar residues" evidence="7">
    <location>
        <begin position="213"/>
        <end position="229"/>
    </location>
</feature>
<dbReference type="Gene3D" id="4.10.240.10">
    <property type="entry name" value="Zn(2)-C6 fungal-type DNA-binding domain"/>
    <property type="match status" value="1"/>
</dbReference>
<feature type="domain" description="Zn(2)-C6 fungal-type" evidence="8">
    <location>
        <begin position="315"/>
        <end position="343"/>
    </location>
</feature>
<keyword evidence="3" id="KW-0805">Transcription regulation</keyword>
<evidence type="ECO:0000259" key="8">
    <source>
        <dbReference type="PROSITE" id="PS50048"/>
    </source>
</evidence>
<evidence type="ECO:0000256" key="4">
    <source>
        <dbReference type="ARBA" id="ARBA00023125"/>
    </source>
</evidence>
<reference evidence="9" key="2">
    <citation type="journal article" date="2023" name="IMA Fungus">
        <title>Comparative genomic study of the Penicillium genus elucidates a diverse pangenome and 15 lateral gene transfer events.</title>
        <authorList>
            <person name="Petersen C."/>
            <person name="Sorensen T."/>
            <person name="Nielsen M.R."/>
            <person name="Sondergaard T.E."/>
            <person name="Sorensen J.L."/>
            <person name="Fitzpatrick D.A."/>
            <person name="Frisvad J.C."/>
            <person name="Nielsen K.L."/>
        </authorList>
    </citation>
    <scope>NUCLEOTIDE SEQUENCE</scope>
    <source>
        <strain evidence="9">IBT 21917</strain>
    </source>
</reference>
<feature type="compositionally biased region" description="Polar residues" evidence="7">
    <location>
        <begin position="96"/>
        <end position="108"/>
    </location>
</feature>
<sequence>MAEPIDSKPVEPANHSAQTAQLPEHPQESMPESNQDSGSTPNPHQGTPPANTHQQSSGDHTNEQQNATTHVENTSFNAMDSAIASMETSHPLAEDNMNSWDTSLQSVGSSAAADLSLPALDTTLPSLDSSLPAIGTDIPTMDSAFGDDSPFDTNDHHHSGSDNPGDTGNSLPPPGSANGSTHYQAAPNGGYQYNPNPPPQQHSERQQPPPAPSQHQFQAQPQPSYQHQSPDMYHNQGGFSAVNANNGQGQHGQMPQAPIGSPMPPMSSMGQYMTGYPSNVPQHGMDARYSMPGDPSKMLSGGRHKKEVKRRTKTGCLTCRKRRIKCDEGHPVCRNCVKSKRECLGYDPVFRPSASTPSAIQPAPNPPPSLVVNPQGPPPSSATPAYPSAPPGYMPASSQPFAPSLPSESPSASTDQADRGASIDSSFAASHTPTPMNMQASIDPRPQSSEPSYKAKNLQVNDLLALRGVAPPPPHAVGALPPGRLEEIQAVFLATYAPAIDKLLEVRWYSEKALAVLMADQQLMADYSALINAFNDWNLSDGNTLARLESFEASIVWRSMVLCRQAPNAENGQYGQDFNLVAATARLNAIEALLSWNYLDHNPLSQASGSEAANPPNSPDQFTQRQLDFWSELGDFLTLHDNEASSAKQIDDTLGRCRQLLDTYENRDIIYSIAIARHLGQRWADFPNSLPKLGTTSEKETGTKLFVAQKFIEEEAEGKGTTQIYKRICCMAVRSWWVARE</sequence>
<dbReference type="CDD" id="cd00067">
    <property type="entry name" value="GAL4"/>
    <property type="match status" value="1"/>
</dbReference>
<feature type="compositionally biased region" description="Low complexity" evidence="7">
    <location>
        <begin position="400"/>
        <end position="413"/>
    </location>
</feature>
<evidence type="ECO:0000313" key="9">
    <source>
        <dbReference type="EMBL" id="KAJ5183594.1"/>
    </source>
</evidence>
<protein>
    <submittedName>
        <fullName evidence="9">Transcriptional regulator family: Fungal Specific TF</fullName>
    </submittedName>
</protein>
<feature type="compositionally biased region" description="Pro residues" evidence="7">
    <location>
        <begin position="363"/>
        <end position="393"/>
    </location>
</feature>
<keyword evidence="2" id="KW-0862">Zinc</keyword>
<dbReference type="GO" id="GO:0003677">
    <property type="term" value="F:DNA binding"/>
    <property type="evidence" value="ECO:0007669"/>
    <property type="project" value="UniProtKB-KW"/>
</dbReference>
<evidence type="ECO:0000313" key="10">
    <source>
        <dbReference type="Proteomes" id="UP001146351"/>
    </source>
</evidence>
<feature type="region of interest" description="Disordered" evidence="7">
    <location>
        <begin position="1"/>
        <end position="110"/>
    </location>
</feature>
<dbReference type="AlphaFoldDB" id="A0A9W9M046"/>
<evidence type="ECO:0000256" key="2">
    <source>
        <dbReference type="ARBA" id="ARBA00022833"/>
    </source>
</evidence>
<dbReference type="GO" id="GO:0008270">
    <property type="term" value="F:zinc ion binding"/>
    <property type="evidence" value="ECO:0007669"/>
    <property type="project" value="InterPro"/>
</dbReference>
<dbReference type="Pfam" id="PF00172">
    <property type="entry name" value="Zn_clus"/>
    <property type="match status" value="1"/>
</dbReference>
<name>A0A9W9M046_9EURO</name>
<dbReference type="Proteomes" id="UP001146351">
    <property type="component" value="Unassembled WGS sequence"/>
</dbReference>
<dbReference type="PANTHER" id="PTHR36206">
    <property type="entry name" value="ASPERCRYPTIN BIOSYNTHESIS CLUSTER-SPECIFIC TRANSCRIPTION REGULATOR ATNN-RELATED"/>
    <property type="match status" value="1"/>
</dbReference>
<dbReference type="InterPro" id="IPR001138">
    <property type="entry name" value="Zn2Cys6_DnaBD"/>
</dbReference>
<dbReference type="GO" id="GO:0000981">
    <property type="term" value="F:DNA-binding transcription factor activity, RNA polymerase II-specific"/>
    <property type="evidence" value="ECO:0007669"/>
    <property type="project" value="InterPro"/>
</dbReference>
<keyword evidence="1" id="KW-0479">Metal-binding</keyword>
<dbReference type="PANTHER" id="PTHR36206:SF13">
    <property type="entry name" value="TRANSCRIPTIONAL REGULATORY PROTEIN MOC3"/>
    <property type="match status" value="1"/>
</dbReference>
<accession>A0A9W9M046</accession>
<gene>
    <name evidence="9" type="ORF">N7492_001210</name>
</gene>
<comment type="caution">
    <text evidence="9">The sequence shown here is derived from an EMBL/GenBank/DDBJ whole genome shotgun (WGS) entry which is preliminary data.</text>
</comment>
<evidence type="ECO:0000256" key="5">
    <source>
        <dbReference type="ARBA" id="ARBA00023163"/>
    </source>
</evidence>
<feature type="region of interest" description="Disordered" evidence="7">
    <location>
        <begin position="122"/>
        <end position="257"/>
    </location>
</feature>
<feature type="compositionally biased region" description="Polar residues" evidence="7">
    <location>
        <begin position="242"/>
        <end position="253"/>
    </location>
</feature>
<dbReference type="InterPro" id="IPR036864">
    <property type="entry name" value="Zn2-C6_fun-type_DNA-bd_sf"/>
</dbReference>
<keyword evidence="10" id="KW-1185">Reference proteome</keyword>
<feature type="compositionally biased region" description="Low complexity" evidence="7">
    <location>
        <begin position="122"/>
        <end position="133"/>
    </location>
</feature>
<keyword evidence="5" id="KW-0804">Transcription</keyword>
<reference evidence="9" key="1">
    <citation type="submission" date="2022-11" db="EMBL/GenBank/DDBJ databases">
        <authorList>
            <person name="Petersen C."/>
        </authorList>
    </citation>
    <scope>NUCLEOTIDE SEQUENCE</scope>
    <source>
        <strain evidence="9">IBT 21917</strain>
    </source>
</reference>
<keyword evidence="4" id="KW-0238">DNA-binding</keyword>
<proteinExistence type="predicted"/>
<keyword evidence="6" id="KW-0539">Nucleus</keyword>
<evidence type="ECO:0000256" key="6">
    <source>
        <dbReference type="ARBA" id="ARBA00023242"/>
    </source>
</evidence>
<dbReference type="EMBL" id="JAPQKO010000001">
    <property type="protein sequence ID" value="KAJ5183594.1"/>
    <property type="molecule type" value="Genomic_DNA"/>
</dbReference>
<evidence type="ECO:0000256" key="3">
    <source>
        <dbReference type="ARBA" id="ARBA00023015"/>
    </source>
</evidence>
<dbReference type="InterPro" id="IPR052360">
    <property type="entry name" value="Transcr_Regulatory_Proteins"/>
</dbReference>
<feature type="compositionally biased region" description="Polar residues" evidence="7">
    <location>
        <begin position="423"/>
        <end position="451"/>
    </location>
</feature>
<evidence type="ECO:0000256" key="1">
    <source>
        <dbReference type="ARBA" id="ARBA00022723"/>
    </source>
</evidence>
<dbReference type="PROSITE" id="PS00463">
    <property type="entry name" value="ZN2_CY6_FUNGAL_1"/>
    <property type="match status" value="1"/>
</dbReference>
<feature type="compositionally biased region" description="Polar residues" evidence="7">
    <location>
        <begin position="161"/>
        <end position="170"/>
    </location>
</feature>